<dbReference type="FunFam" id="3.30.40.10:FF:000625">
    <property type="entry name" value="E3 ubiquitin ligase Rnf157"/>
    <property type="match status" value="1"/>
</dbReference>
<dbReference type="PANTHER" id="PTHR22996:SF0">
    <property type="entry name" value="RE60872P-RELATED"/>
    <property type="match status" value="1"/>
</dbReference>
<dbReference type="InterPro" id="IPR013083">
    <property type="entry name" value="Znf_RING/FYVE/PHD"/>
</dbReference>
<evidence type="ECO:0000256" key="3">
    <source>
        <dbReference type="PROSITE-ProRule" id="PRU00175"/>
    </source>
</evidence>
<evidence type="ECO:0000256" key="4">
    <source>
        <dbReference type="SAM" id="Phobius"/>
    </source>
</evidence>
<feature type="transmembrane region" description="Helical" evidence="4">
    <location>
        <begin position="161"/>
        <end position="184"/>
    </location>
</feature>
<keyword evidence="1 3" id="KW-0479">Metal-binding</keyword>
<keyword evidence="4" id="KW-0472">Membrane</keyword>
<proteinExistence type="predicted"/>
<dbReference type="InterPro" id="IPR045194">
    <property type="entry name" value="MGRN1/RNF157-like"/>
</dbReference>
<organism evidence="6 7">
    <name type="scientific">Oesophagostomum dentatum</name>
    <name type="common">Nodular worm</name>
    <dbReference type="NCBI Taxonomy" id="61180"/>
    <lineage>
        <taxon>Eukaryota</taxon>
        <taxon>Metazoa</taxon>
        <taxon>Ecdysozoa</taxon>
        <taxon>Nematoda</taxon>
        <taxon>Chromadorea</taxon>
        <taxon>Rhabditida</taxon>
        <taxon>Rhabditina</taxon>
        <taxon>Rhabditomorpha</taxon>
        <taxon>Strongyloidea</taxon>
        <taxon>Strongylidae</taxon>
        <taxon>Oesophagostomum</taxon>
    </lineage>
</organism>
<dbReference type="InterPro" id="IPR001841">
    <property type="entry name" value="Znf_RING"/>
</dbReference>
<dbReference type="GO" id="GO:0061630">
    <property type="term" value="F:ubiquitin protein ligase activity"/>
    <property type="evidence" value="ECO:0007669"/>
    <property type="project" value="UniProtKB-EC"/>
</dbReference>
<keyword evidence="4" id="KW-0812">Transmembrane</keyword>
<dbReference type="AlphaFoldDB" id="A0A0B1RVK2"/>
<dbReference type="EMBL" id="KN612540">
    <property type="protein sequence ID" value="KHJ75646.1"/>
    <property type="molecule type" value="Genomic_DNA"/>
</dbReference>
<evidence type="ECO:0000259" key="5">
    <source>
        <dbReference type="PROSITE" id="PS50089"/>
    </source>
</evidence>
<accession>A0A0B1RVK2</accession>
<feature type="domain" description="RING-type" evidence="5">
    <location>
        <begin position="22"/>
        <end position="61"/>
    </location>
</feature>
<dbReference type="SUPFAM" id="SSF57850">
    <property type="entry name" value="RING/U-box"/>
    <property type="match status" value="1"/>
</dbReference>
<evidence type="ECO:0000256" key="2">
    <source>
        <dbReference type="ARBA" id="ARBA00022833"/>
    </source>
</evidence>
<dbReference type="GO" id="GO:0005737">
    <property type="term" value="C:cytoplasm"/>
    <property type="evidence" value="ECO:0007669"/>
    <property type="project" value="TreeGrafter"/>
</dbReference>
<keyword evidence="1 3" id="KW-0863">Zinc-finger</keyword>
<dbReference type="Pfam" id="PF13920">
    <property type="entry name" value="zf-C3HC4_3"/>
    <property type="match status" value="1"/>
</dbReference>
<protein>
    <submittedName>
        <fullName evidence="6">Zinc finger, C3HC4 type</fullName>
    </submittedName>
</protein>
<evidence type="ECO:0000313" key="7">
    <source>
        <dbReference type="Proteomes" id="UP000053660"/>
    </source>
</evidence>
<keyword evidence="4" id="KW-1133">Transmembrane helix</keyword>
<dbReference type="GO" id="GO:0008270">
    <property type="term" value="F:zinc ion binding"/>
    <property type="evidence" value="ECO:0007669"/>
    <property type="project" value="UniProtKB-KW"/>
</dbReference>
<keyword evidence="7" id="KW-1185">Reference proteome</keyword>
<sequence>MFGIENKETSADGSTDDGGLECIICMSDIRDTVILPCRHLCICNNCADTLRYKLNNCPICRSPFRALIQLRARRQTRNMGYETVTLVEGLNGPLNHQSYTNAEPNVKETADVQIVKKGHSRERSRTSNVISQVLTVNGSEELEETSEGIEMKRYVPKDVSYVVLQFYFLFSFIFCCPSYTIAVINVVPGSTSLE</sequence>
<dbReference type="Proteomes" id="UP000053660">
    <property type="component" value="Unassembled WGS sequence"/>
</dbReference>
<dbReference type="OrthoDB" id="10014838at2759"/>
<evidence type="ECO:0000256" key="1">
    <source>
        <dbReference type="ARBA" id="ARBA00022771"/>
    </source>
</evidence>
<dbReference type="PANTHER" id="PTHR22996">
    <property type="entry name" value="MAHOGUNIN"/>
    <property type="match status" value="1"/>
</dbReference>
<reference evidence="6 7" key="1">
    <citation type="submission" date="2014-03" db="EMBL/GenBank/DDBJ databases">
        <title>Draft genome of the hookworm Oesophagostomum dentatum.</title>
        <authorList>
            <person name="Mitreva M."/>
        </authorList>
    </citation>
    <scope>NUCLEOTIDE SEQUENCE [LARGE SCALE GENOMIC DNA]</scope>
    <source>
        <strain evidence="6 7">OD-Hann</strain>
    </source>
</reference>
<gene>
    <name evidence="6" type="ORF">OESDEN_24738</name>
</gene>
<dbReference type="SMART" id="SM00184">
    <property type="entry name" value="RING"/>
    <property type="match status" value="1"/>
</dbReference>
<keyword evidence="2" id="KW-0862">Zinc</keyword>
<name>A0A0B1RVK2_OESDE</name>
<dbReference type="PROSITE" id="PS50089">
    <property type="entry name" value="ZF_RING_2"/>
    <property type="match status" value="1"/>
</dbReference>
<evidence type="ECO:0000313" key="6">
    <source>
        <dbReference type="EMBL" id="KHJ75646.1"/>
    </source>
</evidence>
<dbReference type="GO" id="GO:0016567">
    <property type="term" value="P:protein ubiquitination"/>
    <property type="evidence" value="ECO:0007669"/>
    <property type="project" value="TreeGrafter"/>
</dbReference>
<dbReference type="Gene3D" id="3.30.40.10">
    <property type="entry name" value="Zinc/RING finger domain, C3HC4 (zinc finger)"/>
    <property type="match status" value="1"/>
</dbReference>